<accession>A0A5B9QU91</accession>
<dbReference type="Proteomes" id="UP000325286">
    <property type="component" value="Chromosome"/>
</dbReference>
<keyword evidence="4" id="KW-0472">Membrane</keyword>
<evidence type="ECO:0000256" key="4">
    <source>
        <dbReference type="SAM" id="Phobius"/>
    </source>
</evidence>
<proteinExistence type="predicted"/>
<dbReference type="InterPro" id="IPR013320">
    <property type="entry name" value="ConA-like_dom_sf"/>
</dbReference>
<keyword evidence="4" id="KW-0812">Transmembrane</keyword>
<dbReference type="InterPro" id="IPR006558">
    <property type="entry name" value="LamG-like"/>
</dbReference>
<protein>
    <submittedName>
        <fullName evidence="6">FecR protein</fullName>
    </submittedName>
</protein>
<dbReference type="PANTHER" id="PTHR30273">
    <property type="entry name" value="PERIPLASMIC SIGNAL SENSOR AND SIGMA FACTOR ACTIVATOR FECR-RELATED"/>
    <property type="match status" value="1"/>
</dbReference>
<dbReference type="SMART" id="SM00560">
    <property type="entry name" value="LamGL"/>
    <property type="match status" value="1"/>
</dbReference>
<dbReference type="Pfam" id="PF04773">
    <property type="entry name" value="FecR"/>
    <property type="match status" value="1"/>
</dbReference>
<dbReference type="AlphaFoldDB" id="A0A5B9QU91"/>
<dbReference type="Pfam" id="PF13385">
    <property type="entry name" value="Laminin_G_3"/>
    <property type="match status" value="1"/>
</dbReference>
<keyword evidence="4" id="KW-1133">Transmembrane helix</keyword>
<dbReference type="EMBL" id="CP042914">
    <property type="protein sequence ID" value="QEG40975.1"/>
    <property type="molecule type" value="Genomic_DNA"/>
</dbReference>
<name>A0A5B9QU91_9BACT</name>
<dbReference type="Gene3D" id="2.60.120.1440">
    <property type="match status" value="1"/>
</dbReference>
<dbReference type="SUPFAM" id="SSF49899">
    <property type="entry name" value="Concanavalin A-like lectins/glucanases"/>
    <property type="match status" value="1"/>
</dbReference>
<evidence type="ECO:0000256" key="2">
    <source>
        <dbReference type="ARBA" id="ARBA00023157"/>
    </source>
</evidence>
<feature type="compositionally biased region" description="Polar residues" evidence="3">
    <location>
        <begin position="70"/>
        <end position="92"/>
    </location>
</feature>
<evidence type="ECO:0000256" key="3">
    <source>
        <dbReference type="SAM" id="MobiDB-lite"/>
    </source>
</evidence>
<evidence type="ECO:0000313" key="7">
    <source>
        <dbReference type="Proteomes" id="UP000325286"/>
    </source>
</evidence>
<evidence type="ECO:0000259" key="5">
    <source>
        <dbReference type="SMART" id="SM00560"/>
    </source>
</evidence>
<dbReference type="InterPro" id="IPR012373">
    <property type="entry name" value="Ferrdict_sens_TM"/>
</dbReference>
<keyword evidence="2" id="KW-1015">Disulfide bond</keyword>
<keyword evidence="7" id="KW-1185">Reference proteome</keyword>
<dbReference type="Gene3D" id="2.60.120.200">
    <property type="match status" value="1"/>
</dbReference>
<dbReference type="RefSeq" id="WP_068131841.1">
    <property type="nucleotide sequence ID" value="NZ_CP042914.1"/>
</dbReference>
<sequence length="532" mass="57755">MNSDRDLDLLQRYVDGQASADDMRELNARLGGEPTLRRQLMELLNLDSALAAVSQDVEAELAERPLGTNAPEQPQKFSVPPASSSTSQTLPIDNTPPPGPAPPPDGACASARAAGGGVAIMFLALAACLMAVVGAGVWWQSSNADWATVQKRVGENGLLEGMRLRGQTHQVDAGLVHLVTARGAEVVIEAPAEFRFESAERLKMLRGRLSADVPSAAQGFTVITPSGNAVDLGTRFGVDVPISGASEIHVFEGQVIAEATGEPTSTSLRQGDALSMDGGRSAARGFRSSAFIQTDEISELTAALERGQRRNSDAALAALRRDPALITLLDFETDDLPPGVFRMAQGRWPGSRAPEFVNVGDHMRLNVGEGRQWNQLTLAAWVRLDRLGEPYQSLLHTDGWDSSNPGQVHWMLNRNTTMRLALFGNLLADGSEEKEWYPDSRTPVLPERGRWVHLATVYDATAGTVRFYLNGQFDKQTEQALAHPAKLGPAQIGNWNRNDRKLSGRIDELLILGRAMEDKEIEQLFLAGNPYR</sequence>
<dbReference type="InterPro" id="IPR006860">
    <property type="entry name" value="FecR"/>
</dbReference>
<reference evidence="6 7" key="1">
    <citation type="submission" date="2019-08" db="EMBL/GenBank/DDBJ databases">
        <title>Deep-cultivation of Planctomycetes and their phenomic and genomic characterization uncovers novel biology.</title>
        <authorList>
            <person name="Wiegand S."/>
            <person name="Jogler M."/>
            <person name="Boedeker C."/>
            <person name="Pinto D."/>
            <person name="Vollmers J."/>
            <person name="Rivas-Marin E."/>
            <person name="Kohn T."/>
            <person name="Peeters S.H."/>
            <person name="Heuer A."/>
            <person name="Rast P."/>
            <person name="Oberbeckmann S."/>
            <person name="Bunk B."/>
            <person name="Jeske O."/>
            <person name="Meyerdierks A."/>
            <person name="Storesund J.E."/>
            <person name="Kallscheuer N."/>
            <person name="Luecker S."/>
            <person name="Lage O.M."/>
            <person name="Pohl T."/>
            <person name="Merkel B.J."/>
            <person name="Hornburger P."/>
            <person name="Mueller R.-W."/>
            <person name="Bruemmer F."/>
            <person name="Labrenz M."/>
            <person name="Spormann A.M."/>
            <person name="Op den Camp H."/>
            <person name="Overmann J."/>
            <person name="Amann R."/>
            <person name="Jetten M.S.M."/>
            <person name="Mascher T."/>
            <person name="Medema M.H."/>
            <person name="Devos D.P."/>
            <person name="Kaster A.-K."/>
            <person name="Ovreas L."/>
            <person name="Rohde M."/>
            <person name="Galperin M.Y."/>
            <person name="Jogler C."/>
        </authorList>
    </citation>
    <scope>NUCLEOTIDE SEQUENCE [LARGE SCALE GENOMIC DNA]</scope>
    <source>
        <strain evidence="6 7">UC8</strain>
    </source>
</reference>
<feature type="domain" description="LamG-like jellyroll fold" evidence="5">
    <location>
        <begin position="374"/>
        <end position="519"/>
    </location>
</feature>
<dbReference type="KEGG" id="rul:UC8_29930"/>
<feature type="region of interest" description="Disordered" evidence="3">
    <location>
        <begin position="65"/>
        <end position="108"/>
    </location>
</feature>
<dbReference type="PANTHER" id="PTHR30273:SF2">
    <property type="entry name" value="PROTEIN FECR"/>
    <property type="match status" value="1"/>
</dbReference>
<evidence type="ECO:0000256" key="1">
    <source>
        <dbReference type="ARBA" id="ARBA00022729"/>
    </source>
</evidence>
<gene>
    <name evidence="6" type="ORF">UC8_29930</name>
</gene>
<keyword evidence="1" id="KW-0732">Signal</keyword>
<feature type="compositionally biased region" description="Pro residues" evidence="3">
    <location>
        <begin position="94"/>
        <end position="105"/>
    </location>
</feature>
<evidence type="ECO:0000313" key="6">
    <source>
        <dbReference type="EMBL" id="QEG40975.1"/>
    </source>
</evidence>
<feature type="transmembrane region" description="Helical" evidence="4">
    <location>
        <begin position="118"/>
        <end position="139"/>
    </location>
</feature>
<organism evidence="6 7">
    <name type="scientific">Roseimaritima ulvae</name>
    <dbReference type="NCBI Taxonomy" id="980254"/>
    <lineage>
        <taxon>Bacteria</taxon>
        <taxon>Pseudomonadati</taxon>
        <taxon>Planctomycetota</taxon>
        <taxon>Planctomycetia</taxon>
        <taxon>Pirellulales</taxon>
        <taxon>Pirellulaceae</taxon>
        <taxon>Roseimaritima</taxon>
    </lineage>
</organism>
<dbReference type="GO" id="GO:0016989">
    <property type="term" value="F:sigma factor antagonist activity"/>
    <property type="evidence" value="ECO:0007669"/>
    <property type="project" value="TreeGrafter"/>
</dbReference>